<evidence type="ECO:0000256" key="3">
    <source>
        <dbReference type="ARBA" id="ARBA00022679"/>
    </source>
</evidence>
<dbReference type="GO" id="GO:0005634">
    <property type="term" value="C:nucleus"/>
    <property type="evidence" value="ECO:0007669"/>
    <property type="project" value="UniProtKB-SubCell"/>
</dbReference>
<dbReference type="Gene3D" id="3.40.50.150">
    <property type="entry name" value="Vaccinia Virus protein VP39"/>
    <property type="match status" value="1"/>
</dbReference>
<evidence type="ECO:0000256" key="6">
    <source>
        <dbReference type="ARBA" id="ARBA00023242"/>
    </source>
</evidence>
<evidence type="ECO:0000256" key="2">
    <source>
        <dbReference type="ARBA" id="ARBA00022603"/>
    </source>
</evidence>
<gene>
    <name evidence="12" type="primary">C14orf172</name>
</gene>
<proteinExistence type="evidence at transcript level"/>
<organism evidence="12">
    <name type="scientific">Phallusia mammillata</name>
    <dbReference type="NCBI Taxonomy" id="59560"/>
    <lineage>
        <taxon>Eukaryota</taxon>
        <taxon>Metazoa</taxon>
        <taxon>Chordata</taxon>
        <taxon>Tunicata</taxon>
        <taxon>Ascidiacea</taxon>
        <taxon>Phlebobranchia</taxon>
        <taxon>Ascidiidae</taxon>
        <taxon>Phallusia</taxon>
    </lineage>
</organism>
<dbReference type="AlphaFoldDB" id="A0A6F9D8Q1"/>
<dbReference type="FunFam" id="3.10.330.20:FF:000002">
    <property type="entry name" value="tRNA (adenine(58)-N(1))-methyltransferase catalytic subunit TRMT61A"/>
    <property type="match status" value="1"/>
</dbReference>
<dbReference type="Gene3D" id="3.10.330.20">
    <property type="match status" value="1"/>
</dbReference>
<evidence type="ECO:0000256" key="10">
    <source>
        <dbReference type="SAM" id="MobiDB-lite"/>
    </source>
</evidence>
<protein>
    <recommendedName>
        <fullName evidence="8">tRNA (adenine(58)-N(1))-methyltransferase catalytic subunit TRMT61A</fullName>
        <ecNumber evidence="8">2.1.1.220</ecNumber>
    </recommendedName>
</protein>
<evidence type="ECO:0000259" key="11">
    <source>
        <dbReference type="Pfam" id="PF08704"/>
    </source>
</evidence>
<keyword evidence="2 8" id="KW-0489">Methyltransferase</keyword>
<comment type="subcellular location">
    <subcellularLocation>
        <location evidence="1 8">Nucleus</location>
    </subcellularLocation>
</comment>
<evidence type="ECO:0000256" key="5">
    <source>
        <dbReference type="ARBA" id="ARBA00022694"/>
    </source>
</evidence>
<dbReference type="InterPro" id="IPR014816">
    <property type="entry name" value="tRNA_MeTrfase_Gcd14"/>
</dbReference>
<evidence type="ECO:0000313" key="12">
    <source>
        <dbReference type="EMBL" id="CAB3226524.1"/>
    </source>
</evidence>
<sequence length="375" mass="41341">MGFDTSRSNVAYNDLVIVFMGHDSMLPVTVKQGEITQTKFGALKHNELVGHEFGAKFNCTKGWVYILQPTPELWTTTLPHRTQILYAPDIAMITFQLELKPGSVVCESGTGSGSLSHAIIRTVAPTGHLHTVEFNQDRYEKAGVEFENHGLSKNVTIYHRDVINDGFPVENAADAVFLDIPRPDEALPQAAKALKSSGGRICSFSPCIEQTQRFCALLRRPGSGFRDVETIEIVRKSHNVKRVNIPVADIGLGNPEVKQHVLSDKGPLNYAYETGDDLAIGHVIVRTNQEAGKPCKPPKRQKVENVDSQESNSEASGNVQQKKGPEDKGYTAPSATKFGYSFRTCIAPKEIYGHTGYLTFASYCPEVCLDLDWCQ</sequence>
<evidence type="ECO:0000256" key="1">
    <source>
        <dbReference type="ARBA" id="ARBA00004123"/>
    </source>
</evidence>
<dbReference type="PANTHER" id="PTHR12133:SF2">
    <property type="entry name" value="TRNA (ADENINE(58)-N(1))-METHYLTRANSFERASE CATALYTIC SUBUNIT TRMT61A"/>
    <property type="match status" value="1"/>
</dbReference>
<comment type="function">
    <text evidence="8">Catalytic subunit of tRNA (adenine-N(1)-)-methyltransferase, which catalyzes the formation of N(1)-methyladenine at position 58 (m1A58) in initiator methionyl-tRNA.</text>
</comment>
<evidence type="ECO:0000256" key="8">
    <source>
        <dbReference type="PIRNR" id="PIRNR017269"/>
    </source>
</evidence>
<dbReference type="InterPro" id="IPR049470">
    <property type="entry name" value="TRM61_C"/>
</dbReference>
<feature type="binding site" evidence="9">
    <location>
        <begin position="112"/>
        <end position="115"/>
    </location>
    <ligand>
        <name>S-adenosyl-L-methionine</name>
        <dbReference type="ChEBI" id="CHEBI:59789"/>
    </ligand>
</feature>
<dbReference type="InterPro" id="IPR029063">
    <property type="entry name" value="SAM-dependent_MTases_sf"/>
</dbReference>
<dbReference type="CDD" id="cd02440">
    <property type="entry name" value="AdoMet_MTases"/>
    <property type="match status" value="1"/>
</dbReference>
<reference evidence="12" key="1">
    <citation type="submission" date="2020-04" db="EMBL/GenBank/DDBJ databases">
        <authorList>
            <person name="Neveu A P."/>
        </authorList>
    </citation>
    <scope>NUCLEOTIDE SEQUENCE</scope>
    <source>
        <tissue evidence="12">Whole embryo</tissue>
    </source>
</reference>
<keyword evidence="4 8" id="KW-0949">S-adenosyl-L-methionine</keyword>
<evidence type="ECO:0000256" key="4">
    <source>
        <dbReference type="ARBA" id="ARBA00022691"/>
    </source>
</evidence>
<dbReference type="EMBL" id="LR783441">
    <property type="protein sequence ID" value="CAB3226524.1"/>
    <property type="molecule type" value="mRNA"/>
</dbReference>
<dbReference type="GO" id="GO:0031515">
    <property type="term" value="C:tRNA (m1A) methyltransferase complex"/>
    <property type="evidence" value="ECO:0007669"/>
    <property type="project" value="UniProtKB-UniRule"/>
</dbReference>
<keyword evidence="5 8" id="KW-0819">tRNA processing</keyword>
<dbReference type="GO" id="GO:0160107">
    <property type="term" value="F:tRNA (adenine(58)-N1)-methyltransferase activity"/>
    <property type="evidence" value="ECO:0007669"/>
    <property type="project" value="UniProtKB-EC"/>
</dbReference>
<accession>A0A6F9D8Q1</accession>
<comment type="catalytic activity">
    <reaction evidence="8">
        <text>adenosine(58) in tRNA + S-adenosyl-L-methionine = N(1)-methyladenosine(58) in tRNA + S-adenosyl-L-homocysteine + H(+)</text>
        <dbReference type="Rhea" id="RHEA:43152"/>
        <dbReference type="Rhea" id="RHEA-COMP:10365"/>
        <dbReference type="Rhea" id="RHEA-COMP:10366"/>
        <dbReference type="ChEBI" id="CHEBI:15378"/>
        <dbReference type="ChEBI" id="CHEBI:57856"/>
        <dbReference type="ChEBI" id="CHEBI:59789"/>
        <dbReference type="ChEBI" id="CHEBI:74411"/>
        <dbReference type="ChEBI" id="CHEBI:74491"/>
        <dbReference type="EC" id="2.1.1.220"/>
    </reaction>
</comment>
<comment type="catalytic activity">
    <reaction evidence="7">
        <text>an adenosine in mRNA + S-adenosyl-L-methionine = an N(1)-methyladenosine in mRNA + S-adenosyl-L-homocysteine + H(+)</text>
        <dbReference type="Rhea" id="RHEA:55392"/>
        <dbReference type="Rhea" id="RHEA-COMP:12414"/>
        <dbReference type="Rhea" id="RHEA-COMP:12415"/>
        <dbReference type="ChEBI" id="CHEBI:15378"/>
        <dbReference type="ChEBI" id="CHEBI:57856"/>
        <dbReference type="ChEBI" id="CHEBI:59789"/>
        <dbReference type="ChEBI" id="CHEBI:74411"/>
        <dbReference type="ChEBI" id="CHEBI:74491"/>
    </reaction>
</comment>
<feature type="region of interest" description="Disordered" evidence="10">
    <location>
        <begin position="290"/>
        <end position="330"/>
    </location>
</feature>
<evidence type="ECO:0000256" key="9">
    <source>
        <dbReference type="PIRSR" id="PIRSR017269-1"/>
    </source>
</evidence>
<feature type="compositionally biased region" description="Polar residues" evidence="10">
    <location>
        <begin position="306"/>
        <end position="321"/>
    </location>
</feature>
<dbReference type="PIRSF" id="PIRSF017269">
    <property type="entry name" value="GCD14"/>
    <property type="match status" value="1"/>
</dbReference>
<dbReference type="EC" id="2.1.1.220" evidence="8"/>
<feature type="domain" description="tRNA (adenine(58)-N(1))-methyltransferase catalytic subunit TRM61 C-terminal" evidence="11">
    <location>
        <begin position="62"/>
        <end position="362"/>
    </location>
</feature>
<dbReference type="SUPFAM" id="SSF53335">
    <property type="entry name" value="S-adenosyl-L-methionine-dependent methyltransferases"/>
    <property type="match status" value="1"/>
</dbReference>
<dbReference type="PANTHER" id="PTHR12133">
    <property type="entry name" value="TRNA (ADENINE(58)-N(1))-METHYLTRANSFERASE"/>
    <property type="match status" value="1"/>
</dbReference>
<name>A0A6F9D8Q1_9ASCI</name>
<feature type="binding site" evidence="9">
    <location>
        <position position="161"/>
    </location>
    <ligand>
        <name>S-adenosyl-L-methionine</name>
        <dbReference type="ChEBI" id="CHEBI:59789"/>
    </ligand>
</feature>
<evidence type="ECO:0000256" key="7">
    <source>
        <dbReference type="ARBA" id="ARBA00048481"/>
    </source>
</evidence>
<keyword evidence="6 8" id="KW-0539">Nucleus</keyword>
<dbReference type="GO" id="GO:0030488">
    <property type="term" value="P:tRNA methylation"/>
    <property type="evidence" value="ECO:0007669"/>
    <property type="project" value="InterPro"/>
</dbReference>
<feature type="binding site" evidence="9">
    <location>
        <position position="179"/>
    </location>
    <ligand>
        <name>S-adenosyl-L-methionine</name>
        <dbReference type="ChEBI" id="CHEBI:59789"/>
    </ligand>
</feature>
<comment type="similarity">
    <text evidence="8">Belongs to the class I-like SAM-binding methyltransferase superfamily. TRM61 family.</text>
</comment>
<feature type="binding site" evidence="9">
    <location>
        <position position="133"/>
    </location>
    <ligand>
        <name>S-adenosyl-L-methionine</name>
        <dbReference type="ChEBI" id="CHEBI:59789"/>
    </ligand>
</feature>
<dbReference type="Pfam" id="PF08704">
    <property type="entry name" value="GCD14"/>
    <property type="match status" value="1"/>
</dbReference>
<keyword evidence="3 8" id="KW-0808">Transferase</keyword>
<dbReference type="PROSITE" id="PS51620">
    <property type="entry name" value="SAM_TRM61"/>
    <property type="match status" value="1"/>
</dbReference>